<reference evidence="2 3" key="2">
    <citation type="journal article" date="2012" name="PLoS Pathog.">
        <title>Diverse lifestyles and strategies of plant pathogenesis encoded in the genomes of eighteen Dothideomycetes fungi.</title>
        <authorList>
            <person name="Ohm R.A."/>
            <person name="Feau N."/>
            <person name="Henrissat B."/>
            <person name="Schoch C.L."/>
            <person name="Horwitz B.A."/>
            <person name="Barry K.W."/>
            <person name="Condon B.J."/>
            <person name="Copeland A.C."/>
            <person name="Dhillon B."/>
            <person name="Glaser F."/>
            <person name="Hesse C.N."/>
            <person name="Kosti I."/>
            <person name="LaButti K."/>
            <person name="Lindquist E.A."/>
            <person name="Lucas S."/>
            <person name="Salamov A.A."/>
            <person name="Bradshaw R.E."/>
            <person name="Ciuffetti L."/>
            <person name="Hamelin R.C."/>
            <person name="Kema G.H.J."/>
            <person name="Lawrence C."/>
            <person name="Scott J.A."/>
            <person name="Spatafora J.W."/>
            <person name="Turgeon B.G."/>
            <person name="de Wit P.J.G.M."/>
            <person name="Zhong S."/>
            <person name="Goodwin S.B."/>
            <person name="Grigoriev I.V."/>
        </authorList>
    </citation>
    <scope>NUCLEOTIDE SEQUENCE [LARGE SCALE GENOMIC DNA]</scope>
    <source>
        <strain evidence="3">NZE10 / CBS 128990</strain>
    </source>
</reference>
<accession>N1PN47</accession>
<reference evidence="3" key="1">
    <citation type="journal article" date="2012" name="PLoS Genet.">
        <title>The genomes of the fungal plant pathogens Cladosporium fulvum and Dothistroma septosporum reveal adaptation to different hosts and lifestyles but also signatures of common ancestry.</title>
        <authorList>
            <person name="de Wit P.J.G.M."/>
            <person name="van der Burgt A."/>
            <person name="Oekmen B."/>
            <person name="Stergiopoulos I."/>
            <person name="Abd-Elsalam K.A."/>
            <person name="Aerts A.L."/>
            <person name="Bahkali A.H."/>
            <person name="Beenen H.G."/>
            <person name="Chettri P."/>
            <person name="Cox M.P."/>
            <person name="Datema E."/>
            <person name="de Vries R.P."/>
            <person name="Dhillon B."/>
            <person name="Ganley A.R."/>
            <person name="Griffiths S.A."/>
            <person name="Guo Y."/>
            <person name="Hamelin R.C."/>
            <person name="Henrissat B."/>
            <person name="Kabir M.S."/>
            <person name="Jashni M.K."/>
            <person name="Kema G."/>
            <person name="Klaubauf S."/>
            <person name="Lapidus A."/>
            <person name="Levasseur A."/>
            <person name="Lindquist E."/>
            <person name="Mehrabi R."/>
            <person name="Ohm R.A."/>
            <person name="Owen T.J."/>
            <person name="Salamov A."/>
            <person name="Schwelm A."/>
            <person name="Schijlen E."/>
            <person name="Sun H."/>
            <person name="van den Burg H.A."/>
            <person name="van Ham R.C.H.J."/>
            <person name="Zhang S."/>
            <person name="Goodwin S.B."/>
            <person name="Grigoriev I.V."/>
            <person name="Collemare J."/>
            <person name="Bradshaw R.E."/>
        </authorList>
    </citation>
    <scope>NUCLEOTIDE SEQUENCE [LARGE SCALE GENOMIC DNA]</scope>
    <source>
        <strain evidence="3">NZE10 / CBS 128990</strain>
    </source>
</reference>
<feature type="compositionally biased region" description="Basic and acidic residues" evidence="1">
    <location>
        <begin position="79"/>
        <end position="99"/>
    </location>
</feature>
<feature type="compositionally biased region" description="Low complexity" evidence="1">
    <location>
        <begin position="167"/>
        <end position="177"/>
    </location>
</feature>
<dbReference type="AlphaFoldDB" id="N1PN47"/>
<name>N1PN47_DOTSN</name>
<keyword evidence="3" id="KW-1185">Reference proteome</keyword>
<dbReference type="OrthoDB" id="3649494at2759"/>
<dbReference type="eggNOG" id="ENOG502TB2C">
    <property type="taxonomic scope" value="Eukaryota"/>
</dbReference>
<feature type="compositionally biased region" description="Basic residues" evidence="1">
    <location>
        <begin position="183"/>
        <end position="192"/>
    </location>
</feature>
<proteinExistence type="predicted"/>
<sequence length="262" mass="28641">MTASQERTKRGLDGDTVTPIRYHSPPPRSPEEITTVLSKDRARGRFTPRHTPLDACAAQDEALGKAKVLEAAEQAAKLPRRDSGVNTDVAREVKTRLEEEPMAEAAEPMLSSPKLVIRPPRPRSPSRHEPKVKSSSSSSSVPNGRSPTATPIVTVRLATPPQQDVLSAASSMVSSVSPEQRSTGRRKSSRRGAIRDDLKIDGTPALAAQADPEHVTQYRDAKGKWYDVIGGSAWPPWAVEERTIIKQAQSGRRQSTYRNRGD</sequence>
<dbReference type="Proteomes" id="UP000016933">
    <property type="component" value="Unassembled WGS sequence"/>
</dbReference>
<feature type="compositionally biased region" description="Basic and acidic residues" evidence="1">
    <location>
        <begin position="1"/>
        <end position="13"/>
    </location>
</feature>
<evidence type="ECO:0000313" key="3">
    <source>
        <dbReference type="Proteomes" id="UP000016933"/>
    </source>
</evidence>
<organism evidence="2 3">
    <name type="scientific">Dothistroma septosporum (strain NZE10 / CBS 128990)</name>
    <name type="common">Red band needle blight fungus</name>
    <name type="synonym">Mycosphaerella pini</name>
    <dbReference type="NCBI Taxonomy" id="675120"/>
    <lineage>
        <taxon>Eukaryota</taxon>
        <taxon>Fungi</taxon>
        <taxon>Dikarya</taxon>
        <taxon>Ascomycota</taxon>
        <taxon>Pezizomycotina</taxon>
        <taxon>Dothideomycetes</taxon>
        <taxon>Dothideomycetidae</taxon>
        <taxon>Mycosphaerellales</taxon>
        <taxon>Mycosphaerellaceae</taxon>
        <taxon>Dothistroma</taxon>
    </lineage>
</organism>
<feature type="compositionally biased region" description="Polar residues" evidence="1">
    <location>
        <begin position="141"/>
        <end position="151"/>
    </location>
</feature>
<dbReference type="HOGENOM" id="CLU_1061841_0_0_1"/>
<feature type="region of interest" description="Disordered" evidence="1">
    <location>
        <begin position="1"/>
        <end position="33"/>
    </location>
</feature>
<gene>
    <name evidence="2" type="ORF">DOTSEDRAFT_71596</name>
</gene>
<feature type="region of interest" description="Disordered" evidence="1">
    <location>
        <begin position="74"/>
        <end position="212"/>
    </location>
</feature>
<evidence type="ECO:0000313" key="2">
    <source>
        <dbReference type="EMBL" id="EME43810.1"/>
    </source>
</evidence>
<dbReference type="EMBL" id="KB446539">
    <property type="protein sequence ID" value="EME43810.1"/>
    <property type="molecule type" value="Genomic_DNA"/>
</dbReference>
<evidence type="ECO:0000256" key="1">
    <source>
        <dbReference type="SAM" id="MobiDB-lite"/>
    </source>
</evidence>
<protein>
    <submittedName>
        <fullName evidence="2">Uncharacterized protein</fullName>
    </submittedName>
</protein>
<dbReference type="OMA" id="TPIRYHS"/>